<comment type="caution">
    <text evidence="1">The sequence shown here is derived from an EMBL/GenBank/DDBJ whole genome shotgun (WGS) entry which is preliminary data.</text>
</comment>
<evidence type="ECO:0000313" key="1">
    <source>
        <dbReference type="EMBL" id="KAB0361243.1"/>
    </source>
</evidence>
<organism evidence="1 2">
    <name type="scientific">Muntiacus muntjak</name>
    <name type="common">Barking deer</name>
    <name type="synonym">Indian muntjac</name>
    <dbReference type="NCBI Taxonomy" id="9888"/>
    <lineage>
        <taxon>Eukaryota</taxon>
        <taxon>Metazoa</taxon>
        <taxon>Chordata</taxon>
        <taxon>Craniata</taxon>
        <taxon>Vertebrata</taxon>
        <taxon>Euteleostomi</taxon>
        <taxon>Mammalia</taxon>
        <taxon>Eutheria</taxon>
        <taxon>Laurasiatheria</taxon>
        <taxon>Artiodactyla</taxon>
        <taxon>Ruminantia</taxon>
        <taxon>Pecora</taxon>
        <taxon>Cervidae</taxon>
        <taxon>Muntiacinae</taxon>
        <taxon>Muntiacus</taxon>
    </lineage>
</organism>
<keyword evidence="2" id="KW-1185">Reference proteome</keyword>
<accession>A0A5N3WIG2</accession>
<sequence>MFMQSEAAPPQPAELTCGRVGPHGFSCYLQSTKVHTNPEEFNPGFMPHLIPKAEWAAPLEVADTLHLVEVPREPICSGTLPRPEPGHLFPISSGIP</sequence>
<feature type="non-terminal residue" evidence="1">
    <location>
        <position position="96"/>
    </location>
</feature>
<reference evidence="1 2" key="1">
    <citation type="submission" date="2019-06" db="EMBL/GenBank/DDBJ databases">
        <title>Discovery of a novel chromosome fission-fusion reversal in muntjac.</title>
        <authorList>
            <person name="Mudd A.B."/>
            <person name="Bredeson J.V."/>
            <person name="Baum R."/>
            <person name="Hockemeyer D."/>
            <person name="Rokhsar D.S."/>
        </authorList>
    </citation>
    <scope>NUCLEOTIDE SEQUENCE [LARGE SCALE GENOMIC DNA]</scope>
    <source>
        <strain evidence="1">UTSW_UCB_Mm</strain>
        <tissue evidence="1">Fibroblast cell line</tissue>
    </source>
</reference>
<dbReference type="EMBL" id="VCEA01000001">
    <property type="protein sequence ID" value="KAB0361243.1"/>
    <property type="molecule type" value="Genomic_DNA"/>
</dbReference>
<name>A0A5N3WIG2_MUNMU</name>
<proteinExistence type="predicted"/>
<dbReference type="Proteomes" id="UP000326458">
    <property type="component" value="Unassembled WGS sequence"/>
</dbReference>
<gene>
    <name evidence="1" type="ORF">FD754_005399</name>
</gene>
<evidence type="ECO:0000313" key="2">
    <source>
        <dbReference type="Proteomes" id="UP000326458"/>
    </source>
</evidence>
<protein>
    <submittedName>
        <fullName evidence="1">Uncharacterized protein</fullName>
    </submittedName>
</protein>
<dbReference type="AlphaFoldDB" id="A0A5N3WIG2"/>